<sequence length="227" mass="25124">MSLAAFANLRDFSEPEEFPGLEPELPEPDDRLTPEEVAELIENARRTAYEEGRAAGRLEGETEERASIAARLDGAVEELTGHLAEIRAKEEELFERLQTRTSRLMLALVHQLARKLSEEEAQRLAEDVTMRALSAVRGKQRVTIRAAEAFLPALRAVLRMPTDEEAAAHRITFEPVAGEDQPPLEVAWLTGKVTFDPYAFTGEIDEVFTQTLASLTSGETNPPAVGE</sequence>
<reference evidence="2" key="1">
    <citation type="submission" date="2022-07" db="EMBL/GenBank/DDBJ databases">
        <title>Parvularcula maris sp. nov., an algicidal bacterium isolated from seawater.</title>
        <authorList>
            <person name="Li F."/>
        </authorList>
    </citation>
    <scope>NUCLEOTIDE SEQUENCE</scope>
    <source>
        <strain evidence="2">BGMRC 0090</strain>
    </source>
</reference>
<name>A0A9X2L9D1_9PROT</name>
<dbReference type="RefSeq" id="WP_256619413.1">
    <property type="nucleotide sequence ID" value="NZ_JANIBC010000005.1"/>
</dbReference>
<organism evidence="2 3">
    <name type="scientific">Parvularcula maris</name>
    <dbReference type="NCBI Taxonomy" id="2965077"/>
    <lineage>
        <taxon>Bacteria</taxon>
        <taxon>Pseudomonadati</taxon>
        <taxon>Pseudomonadota</taxon>
        <taxon>Alphaproteobacteria</taxon>
        <taxon>Parvularculales</taxon>
        <taxon>Parvularculaceae</taxon>
        <taxon>Parvularcula</taxon>
    </lineage>
</organism>
<proteinExistence type="predicted"/>
<keyword evidence="3" id="KW-1185">Reference proteome</keyword>
<feature type="compositionally biased region" description="Acidic residues" evidence="1">
    <location>
        <begin position="14"/>
        <end position="27"/>
    </location>
</feature>
<evidence type="ECO:0000313" key="3">
    <source>
        <dbReference type="Proteomes" id="UP001142610"/>
    </source>
</evidence>
<gene>
    <name evidence="2" type="ORF">NOG11_08960</name>
</gene>
<evidence type="ECO:0000256" key="1">
    <source>
        <dbReference type="SAM" id="MobiDB-lite"/>
    </source>
</evidence>
<dbReference type="EMBL" id="JANIBC010000005">
    <property type="protein sequence ID" value="MCQ8185525.1"/>
    <property type="molecule type" value="Genomic_DNA"/>
</dbReference>
<evidence type="ECO:0008006" key="4">
    <source>
        <dbReference type="Google" id="ProtNLM"/>
    </source>
</evidence>
<accession>A0A9X2L9D1</accession>
<evidence type="ECO:0000313" key="2">
    <source>
        <dbReference type="EMBL" id="MCQ8185525.1"/>
    </source>
</evidence>
<dbReference type="Proteomes" id="UP001142610">
    <property type="component" value="Unassembled WGS sequence"/>
</dbReference>
<feature type="region of interest" description="Disordered" evidence="1">
    <location>
        <begin position="1"/>
        <end position="32"/>
    </location>
</feature>
<protein>
    <recommendedName>
        <fullName evidence="4">Flagellar assembly protein FliH/Type III secretion system HrpE domain-containing protein</fullName>
    </recommendedName>
</protein>
<comment type="caution">
    <text evidence="2">The sequence shown here is derived from an EMBL/GenBank/DDBJ whole genome shotgun (WGS) entry which is preliminary data.</text>
</comment>
<dbReference type="AlphaFoldDB" id="A0A9X2L9D1"/>